<comment type="subcellular location">
    <subcellularLocation>
        <location evidence="1">Cell membrane</location>
    </subcellularLocation>
</comment>
<keyword evidence="6 7" id="KW-0472">Membrane</keyword>
<evidence type="ECO:0000256" key="3">
    <source>
        <dbReference type="ARBA" id="ARBA00022475"/>
    </source>
</evidence>
<keyword evidence="5 7" id="KW-1133">Transmembrane helix</keyword>
<sequence>MGVPTVIRPAVKDRRDCAARARSAGSVVVVLGVLAAAFAVTSSIVPRSARGPAKEPPVAAPVVPAAVRAVSHTVVYELLGAHGARNVTYTAAGSALTQRSEVTTPWSVSFTESVPAGRTPFRSIAARNPGPGELRCRIVVDGAVVVEKAVQEPEQAFVSCAV</sequence>
<reference evidence="9" key="1">
    <citation type="submission" date="2017-07" db="EMBL/GenBank/DDBJ databases">
        <title>Comparative genome mining reveals phylogenetic distribution patterns of secondary metabolites in Amycolatopsis.</title>
        <authorList>
            <person name="Adamek M."/>
            <person name="Alanjary M."/>
            <person name="Sales-Ortells H."/>
            <person name="Goodfellow M."/>
            <person name="Bull A.T."/>
            <person name="Kalinowski J."/>
            <person name="Ziemert N."/>
        </authorList>
    </citation>
    <scope>NUCLEOTIDE SEQUENCE [LARGE SCALE GENOMIC DNA]</scope>
    <source>
        <strain evidence="9">H5</strain>
    </source>
</reference>
<organism evidence="8 9">
    <name type="scientific">Amycolatopsis vastitatis</name>
    <dbReference type="NCBI Taxonomy" id="1905142"/>
    <lineage>
        <taxon>Bacteria</taxon>
        <taxon>Bacillati</taxon>
        <taxon>Actinomycetota</taxon>
        <taxon>Actinomycetes</taxon>
        <taxon>Pseudonocardiales</taxon>
        <taxon>Pseudonocardiaceae</taxon>
        <taxon>Amycolatopsis</taxon>
    </lineage>
</organism>
<protein>
    <recommendedName>
        <fullName evidence="10">MmpS family membrane protein</fullName>
    </recommendedName>
</protein>
<dbReference type="InterPro" id="IPR038468">
    <property type="entry name" value="MmpS_C"/>
</dbReference>
<evidence type="ECO:0000313" key="8">
    <source>
        <dbReference type="EMBL" id="OXM62095.1"/>
    </source>
</evidence>
<dbReference type="OrthoDB" id="3694999at2"/>
<evidence type="ECO:0000256" key="4">
    <source>
        <dbReference type="ARBA" id="ARBA00022692"/>
    </source>
</evidence>
<evidence type="ECO:0000256" key="7">
    <source>
        <dbReference type="SAM" id="Phobius"/>
    </source>
</evidence>
<gene>
    <name evidence="8" type="ORF">CF165_35660</name>
</gene>
<evidence type="ECO:0000256" key="2">
    <source>
        <dbReference type="ARBA" id="ARBA00007531"/>
    </source>
</evidence>
<evidence type="ECO:0000256" key="5">
    <source>
        <dbReference type="ARBA" id="ARBA00022989"/>
    </source>
</evidence>
<evidence type="ECO:0000256" key="1">
    <source>
        <dbReference type="ARBA" id="ARBA00004236"/>
    </source>
</evidence>
<comment type="similarity">
    <text evidence="2">Belongs to the MmpS family.</text>
</comment>
<keyword evidence="9" id="KW-1185">Reference proteome</keyword>
<dbReference type="AlphaFoldDB" id="A0A229SSM4"/>
<dbReference type="EMBL" id="NMUL01000042">
    <property type="protein sequence ID" value="OXM62095.1"/>
    <property type="molecule type" value="Genomic_DNA"/>
</dbReference>
<dbReference type="Proteomes" id="UP000215199">
    <property type="component" value="Unassembled WGS sequence"/>
</dbReference>
<evidence type="ECO:0000313" key="9">
    <source>
        <dbReference type="Proteomes" id="UP000215199"/>
    </source>
</evidence>
<dbReference type="Pfam" id="PF05423">
    <property type="entry name" value="Mycobact_memb"/>
    <property type="match status" value="1"/>
</dbReference>
<dbReference type="Gene3D" id="2.60.40.2880">
    <property type="entry name" value="MmpS1-5, C-terminal soluble domain"/>
    <property type="match status" value="1"/>
</dbReference>
<keyword evidence="4 7" id="KW-0812">Transmembrane</keyword>
<evidence type="ECO:0000256" key="6">
    <source>
        <dbReference type="ARBA" id="ARBA00023136"/>
    </source>
</evidence>
<name>A0A229SSM4_9PSEU</name>
<proteinExistence type="inferred from homology"/>
<evidence type="ECO:0008006" key="10">
    <source>
        <dbReference type="Google" id="ProtNLM"/>
    </source>
</evidence>
<feature type="transmembrane region" description="Helical" evidence="7">
    <location>
        <begin position="21"/>
        <end position="40"/>
    </location>
</feature>
<keyword evidence="3" id="KW-1003">Cell membrane</keyword>
<comment type="caution">
    <text evidence="8">The sequence shown here is derived from an EMBL/GenBank/DDBJ whole genome shotgun (WGS) entry which is preliminary data.</text>
</comment>
<dbReference type="InterPro" id="IPR008693">
    <property type="entry name" value="MmpS"/>
</dbReference>
<dbReference type="GO" id="GO:0005886">
    <property type="term" value="C:plasma membrane"/>
    <property type="evidence" value="ECO:0007669"/>
    <property type="project" value="UniProtKB-SubCell"/>
</dbReference>
<accession>A0A229SSM4</accession>